<dbReference type="RefSeq" id="WP_106193232.1">
    <property type="nucleotide sequence ID" value="NZ_PVTF01000013.1"/>
</dbReference>
<evidence type="ECO:0000313" key="1">
    <source>
        <dbReference type="EMBL" id="PRY35686.1"/>
    </source>
</evidence>
<dbReference type="EMBL" id="PVTF01000013">
    <property type="protein sequence ID" value="PRY35686.1"/>
    <property type="molecule type" value="Genomic_DNA"/>
</dbReference>
<organism evidence="1 2">
    <name type="scientific">Umezawaea tangerina</name>
    <dbReference type="NCBI Taxonomy" id="84725"/>
    <lineage>
        <taxon>Bacteria</taxon>
        <taxon>Bacillati</taxon>
        <taxon>Actinomycetota</taxon>
        <taxon>Actinomycetes</taxon>
        <taxon>Pseudonocardiales</taxon>
        <taxon>Pseudonocardiaceae</taxon>
        <taxon>Umezawaea</taxon>
    </lineage>
</organism>
<proteinExistence type="predicted"/>
<reference evidence="1 2" key="1">
    <citation type="submission" date="2018-03" db="EMBL/GenBank/DDBJ databases">
        <title>Genomic Encyclopedia of Archaeal and Bacterial Type Strains, Phase II (KMG-II): from individual species to whole genera.</title>
        <authorList>
            <person name="Goeker M."/>
        </authorList>
    </citation>
    <scope>NUCLEOTIDE SEQUENCE [LARGE SCALE GENOMIC DNA]</scope>
    <source>
        <strain evidence="1 2">DSM 44720</strain>
    </source>
</reference>
<dbReference type="SUPFAM" id="SSF51556">
    <property type="entry name" value="Metallo-dependent hydrolases"/>
    <property type="match status" value="1"/>
</dbReference>
<comment type="caution">
    <text evidence="1">The sequence shown here is derived from an EMBL/GenBank/DDBJ whole genome shotgun (WGS) entry which is preliminary data.</text>
</comment>
<dbReference type="OrthoDB" id="9789440at2"/>
<dbReference type="InterPro" id="IPR046249">
    <property type="entry name" value="DUF6282"/>
</dbReference>
<sequence length="307" mass="32521">MDSAGEAQPVTPALLNVLNGAVDLHCHSGPSPFPRRLNHVEASYDGARIGMRAILVKSHHHNTVMDLLAMGPWLADAPTPVYGGVALNSEVGGMNPSAVAMSLRMGGRCVWAPTTCSRQHIDHHSHGGDFPAAAIDLAETEVSIFDESGDVSAGTVGVVDIVAETGALLTGGHLGGEPAKALFKVAADKGVRRLLLQHPDFIVGASNSDIEELVALGAYVEHEIAMYHPEVTAIGWPIKQLLDWIDRVGPERTVISSDLGQKGNPLPVDGYLYLVGALLDHGVPEKDVRRMIADNPAFLLGLEENPS</sequence>
<dbReference type="Proteomes" id="UP000239494">
    <property type="component" value="Unassembled WGS sequence"/>
</dbReference>
<evidence type="ECO:0000313" key="2">
    <source>
        <dbReference type="Proteomes" id="UP000239494"/>
    </source>
</evidence>
<keyword evidence="2" id="KW-1185">Reference proteome</keyword>
<protein>
    <recommendedName>
        <fullName evidence="3">Amidohydrolase family protein</fullName>
    </recommendedName>
</protein>
<dbReference type="InterPro" id="IPR032466">
    <property type="entry name" value="Metal_Hydrolase"/>
</dbReference>
<dbReference type="Pfam" id="PF19799">
    <property type="entry name" value="DUF6282"/>
    <property type="match status" value="1"/>
</dbReference>
<dbReference type="Gene3D" id="3.20.20.140">
    <property type="entry name" value="Metal-dependent hydrolases"/>
    <property type="match status" value="1"/>
</dbReference>
<dbReference type="AlphaFoldDB" id="A0A2T0SQL2"/>
<accession>A0A2T0SQL2</accession>
<evidence type="ECO:0008006" key="3">
    <source>
        <dbReference type="Google" id="ProtNLM"/>
    </source>
</evidence>
<name>A0A2T0SQL2_9PSEU</name>
<gene>
    <name evidence="1" type="ORF">CLV43_113113</name>
</gene>